<dbReference type="RefSeq" id="WP_204498953.1">
    <property type="nucleotide sequence ID" value="NZ_JAFBDR010000008.1"/>
</dbReference>
<keyword evidence="2" id="KW-1185">Reference proteome</keyword>
<evidence type="ECO:0008006" key="3">
    <source>
        <dbReference type="Google" id="ProtNLM"/>
    </source>
</evidence>
<organism evidence="1 2">
    <name type="scientific">Aquibacillus albus</name>
    <dbReference type="NCBI Taxonomy" id="1168171"/>
    <lineage>
        <taxon>Bacteria</taxon>
        <taxon>Bacillati</taxon>
        <taxon>Bacillota</taxon>
        <taxon>Bacilli</taxon>
        <taxon>Bacillales</taxon>
        <taxon>Bacillaceae</taxon>
        <taxon>Aquibacillus</taxon>
    </lineage>
</organism>
<comment type="caution">
    <text evidence="1">The sequence shown here is derived from an EMBL/GenBank/DDBJ whole genome shotgun (WGS) entry which is preliminary data.</text>
</comment>
<accession>A0ABS2MZT6</accession>
<proteinExistence type="predicted"/>
<evidence type="ECO:0000313" key="2">
    <source>
        <dbReference type="Proteomes" id="UP001296943"/>
    </source>
</evidence>
<reference evidence="1 2" key="1">
    <citation type="submission" date="2021-01" db="EMBL/GenBank/DDBJ databases">
        <title>Genomic Encyclopedia of Type Strains, Phase IV (KMG-IV): sequencing the most valuable type-strain genomes for metagenomic binning, comparative biology and taxonomic classification.</title>
        <authorList>
            <person name="Goeker M."/>
        </authorList>
    </citation>
    <scope>NUCLEOTIDE SEQUENCE [LARGE SCALE GENOMIC DNA]</scope>
    <source>
        <strain evidence="1 2">DSM 23711</strain>
    </source>
</reference>
<dbReference type="EMBL" id="JAFBDR010000008">
    <property type="protein sequence ID" value="MBM7571397.1"/>
    <property type="molecule type" value="Genomic_DNA"/>
</dbReference>
<name>A0ABS2MZT6_9BACI</name>
<dbReference type="Proteomes" id="UP001296943">
    <property type="component" value="Unassembled WGS sequence"/>
</dbReference>
<gene>
    <name evidence="1" type="ORF">JOC48_001893</name>
</gene>
<sequence>MKKNNDYNSKIDNKLKPIDAIMKSLYIDEVKSISSDMIESGIDSFLESEVLQHIPIVKSVHSLAKVSFAIREKYLLAKTIVFIQTLNQGNANTEEIEKRKIAAENNEKWLQKEVELITFHLDRLDEVEKAKITAVFYVQYINQKISWGEYRELLAVVERVFYQDFIQLLDFHNASLEKKKVDEYISAGYDGGVVIKNIRQLKCERLLAVGLVQVQRSPVSNGIHSDYSLSSLGQKFADVLIKIKWNDDNL</sequence>
<evidence type="ECO:0000313" key="1">
    <source>
        <dbReference type="EMBL" id="MBM7571397.1"/>
    </source>
</evidence>
<protein>
    <recommendedName>
        <fullName evidence="3">DUF4393 domain-containing protein</fullName>
    </recommendedName>
</protein>